<accession>A0A6C0LU12</accession>
<sequence>MNNSHLMNYYKHINPPEPVDMNYDLDDFHDYQHIYYQCYVDENNRFCYFETTPNGITRYPKSAIYKISKNIPSFFHRTILYFKYIPKFF</sequence>
<proteinExistence type="predicted"/>
<organism evidence="1">
    <name type="scientific">viral metagenome</name>
    <dbReference type="NCBI Taxonomy" id="1070528"/>
    <lineage>
        <taxon>unclassified sequences</taxon>
        <taxon>metagenomes</taxon>
        <taxon>organismal metagenomes</taxon>
    </lineage>
</organism>
<protein>
    <submittedName>
        <fullName evidence="1">Uncharacterized protein</fullName>
    </submittedName>
</protein>
<dbReference type="EMBL" id="MN740541">
    <property type="protein sequence ID" value="QHU32722.1"/>
    <property type="molecule type" value="Genomic_DNA"/>
</dbReference>
<evidence type="ECO:0000313" key="1">
    <source>
        <dbReference type="EMBL" id="QHU32722.1"/>
    </source>
</evidence>
<reference evidence="1" key="1">
    <citation type="journal article" date="2020" name="Nature">
        <title>Giant virus diversity and host interactions through global metagenomics.</title>
        <authorList>
            <person name="Schulz F."/>
            <person name="Roux S."/>
            <person name="Paez-Espino D."/>
            <person name="Jungbluth S."/>
            <person name="Walsh D.A."/>
            <person name="Denef V.J."/>
            <person name="McMahon K.D."/>
            <person name="Konstantinidis K.T."/>
            <person name="Eloe-Fadrosh E.A."/>
            <person name="Kyrpides N.C."/>
            <person name="Woyke T."/>
        </authorList>
    </citation>
    <scope>NUCLEOTIDE SEQUENCE</scope>
    <source>
        <strain evidence="1">GVMAG-M-3300027969-2</strain>
    </source>
</reference>
<dbReference type="AlphaFoldDB" id="A0A6C0LU12"/>
<name>A0A6C0LU12_9ZZZZ</name>